<dbReference type="GO" id="GO:0046900">
    <property type="term" value="P:tetrahydrofolylpolyglutamate metabolic process"/>
    <property type="evidence" value="ECO:0007669"/>
    <property type="project" value="TreeGrafter"/>
</dbReference>
<dbReference type="SUPFAM" id="SSF52317">
    <property type="entry name" value="Class I glutamine amidotransferase-like"/>
    <property type="match status" value="1"/>
</dbReference>
<gene>
    <name evidence="9" type="ORF">A3Q56_01941</name>
</gene>
<accession>A0A177B7P9</accession>
<keyword evidence="6 8" id="KW-0378">Hydrolase</keyword>
<comment type="caution">
    <text evidence="9">The sequence shown here is derived from an EMBL/GenBank/DDBJ whole genome shotgun (WGS) entry which is preliminary data.</text>
</comment>
<dbReference type="AlphaFoldDB" id="A0A177B7P9"/>
<dbReference type="PANTHER" id="PTHR11315">
    <property type="entry name" value="PROTEASE FAMILY C26 GAMMA-GLUTAMYL HYDROLASE"/>
    <property type="match status" value="1"/>
</dbReference>
<dbReference type="Pfam" id="PF07722">
    <property type="entry name" value="Peptidase_C26"/>
    <property type="match status" value="1"/>
</dbReference>
<dbReference type="OrthoDB" id="64220at2759"/>
<name>A0A177B7P9_9BILA</name>
<keyword evidence="5" id="KW-0732">Signal</keyword>
<dbReference type="InterPro" id="IPR015527">
    <property type="entry name" value="Pept_C26_g-glut_hydrolase"/>
</dbReference>
<proteinExistence type="inferred from homology"/>
<dbReference type="InterPro" id="IPR011697">
    <property type="entry name" value="Peptidase_C26"/>
</dbReference>
<dbReference type="PANTHER" id="PTHR11315:SF0">
    <property type="entry name" value="FOLATE GAMMA-GLUTAMYL HYDROLASE"/>
    <property type="match status" value="1"/>
</dbReference>
<dbReference type="InterPro" id="IPR029062">
    <property type="entry name" value="Class_I_gatase-like"/>
</dbReference>
<dbReference type="PROSITE" id="PS51273">
    <property type="entry name" value="GATASE_TYPE_1"/>
    <property type="match status" value="1"/>
</dbReference>
<protein>
    <recommendedName>
        <fullName evidence="3 8">folate gamma-glutamyl hydrolase</fullName>
        <ecNumber evidence="3 8">3.4.19.9</ecNumber>
    </recommendedName>
</protein>
<evidence type="ECO:0000313" key="9">
    <source>
        <dbReference type="EMBL" id="OAF70275.1"/>
    </source>
</evidence>
<feature type="active site" description="Nucleophile" evidence="7 8">
    <location>
        <position position="141"/>
    </location>
</feature>
<feature type="active site" description="Proton donor" evidence="7">
    <location>
        <position position="252"/>
    </location>
</feature>
<dbReference type="Proteomes" id="UP000078046">
    <property type="component" value="Unassembled WGS sequence"/>
</dbReference>
<dbReference type="GO" id="GO:0034722">
    <property type="term" value="F:gamma-glutamyl-peptidase activity"/>
    <property type="evidence" value="ECO:0007669"/>
    <property type="project" value="UniProtKB-UniRule"/>
</dbReference>
<evidence type="ECO:0000256" key="1">
    <source>
        <dbReference type="ARBA" id="ARBA00004239"/>
    </source>
</evidence>
<evidence type="ECO:0000256" key="6">
    <source>
        <dbReference type="ARBA" id="ARBA00022801"/>
    </source>
</evidence>
<feature type="active site" evidence="8">
    <location>
        <position position="252"/>
    </location>
</feature>
<dbReference type="EC" id="3.4.19.9" evidence="3 8"/>
<dbReference type="GO" id="GO:0005576">
    <property type="term" value="C:extracellular region"/>
    <property type="evidence" value="ECO:0007669"/>
    <property type="project" value="UniProtKB-SubCell"/>
</dbReference>
<sequence length="335" mass="38833">MDRFHESINDGIQGVGVVNSSERNKTVVNDCCSIYYRNLKYPGILFKDNTVKKTCNYKAFAYLETRYVQFIQQSGAQALPILLNKSVKYYENILNVVNGILLPGGGTHADHSFYKNTTNIILDIINAKNDNNQHFPIMATCLGMEVLSILFSENDNILEPCNNENTISKIILNEDQHSKMLLDPILKTFISQMQFENLSINDHSVCLTPINFNKSLLYKKVSIIATAYDNDNITFISMMEHKKYPYYMMQFHPEKGNFYWNSRKKNIHSYNSTMVSQSLSNFFVNQARKNANQLKPIDYNQLLSNFYKATYCKFDKYEDIIYDYDTSDLNCLNYV</sequence>
<comment type="similarity">
    <text evidence="2">Belongs to the peptidase C26 family.</text>
</comment>
<keyword evidence="4" id="KW-0964">Secreted</keyword>
<evidence type="ECO:0000256" key="5">
    <source>
        <dbReference type="ARBA" id="ARBA00022729"/>
    </source>
</evidence>
<keyword evidence="10" id="KW-1185">Reference proteome</keyword>
<comment type="catalytic activity">
    <reaction evidence="8">
        <text>(6S)-5,6,7,8-tetrahydrofolyl-(gamma-L-Glu)(n) + (n-1) H2O = (6S)-5,6,7,8-tetrahydrofolate + (n-1) L-glutamate</text>
        <dbReference type="Rhea" id="RHEA:56784"/>
        <dbReference type="Rhea" id="RHEA-COMP:14738"/>
        <dbReference type="ChEBI" id="CHEBI:15377"/>
        <dbReference type="ChEBI" id="CHEBI:29985"/>
        <dbReference type="ChEBI" id="CHEBI:57453"/>
        <dbReference type="ChEBI" id="CHEBI:141005"/>
        <dbReference type="EC" id="3.4.19.9"/>
    </reaction>
</comment>
<comment type="subcellular location">
    <subcellularLocation>
        <location evidence="1">Secreted</location>
        <location evidence="1">Extracellular space</location>
    </subcellularLocation>
</comment>
<dbReference type="Gene3D" id="3.40.50.880">
    <property type="match status" value="1"/>
</dbReference>
<organism evidence="9 10">
    <name type="scientific">Intoshia linei</name>
    <dbReference type="NCBI Taxonomy" id="1819745"/>
    <lineage>
        <taxon>Eukaryota</taxon>
        <taxon>Metazoa</taxon>
        <taxon>Spiralia</taxon>
        <taxon>Lophotrochozoa</taxon>
        <taxon>Mesozoa</taxon>
        <taxon>Orthonectida</taxon>
        <taxon>Rhopaluridae</taxon>
        <taxon>Intoshia</taxon>
    </lineage>
</organism>
<evidence type="ECO:0000256" key="4">
    <source>
        <dbReference type="ARBA" id="ARBA00022525"/>
    </source>
</evidence>
<dbReference type="GO" id="GO:0005773">
    <property type="term" value="C:vacuole"/>
    <property type="evidence" value="ECO:0007669"/>
    <property type="project" value="TreeGrafter"/>
</dbReference>
<dbReference type="PROSITE" id="PS51275">
    <property type="entry name" value="PEPTIDASE_C26_GGH"/>
    <property type="match status" value="1"/>
</dbReference>
<reference evidence="9 10" key="1">
    <citation type="submission" date="2016-04" db="EMBL/GenBank/DDBJ databases">
        <title>The genome of Intoshia linei affirms orthonectids as highly simplified spiralians.</title>
        <authorList>
            <person name="Mikhailov K.V."/>
            <person name="Slusarev G.S."/>
            <person name="Nikitin M.A."/>
            <person name="Logacheva M.D."/>
            <person name="Penin A."/>
            <person name="Aleoshin V."/>
            <person name="Panchin Y.V."/>
        </authorList>
    </citation>
    <scope>NUCLEOTIDE SEQUENCE [LARGE SCALE GENOMIC DNA]</scope>
    <source>
        <strain evidence="9">Intl2013</strain>
        <tissue evidence="9">Whole animal</tissue>
    </source>
</reference>
<evidence type="ECO:0000313" key="10">
    <source>
        <dbReference type="Proteomes" id="UP000078046"/>
    </source>
</evidence>
<evidence type="ECO:0000256" key="7">
    <source>
        <dbReference type="PIRSR" id="PIRSR615527-1"/>
    </source>
</evidence>
<evidence type="ECO:0000256" key="3">
    <source>
        <dbReference type="ARBA" id="ARBA00012886"/>
    </source>
</evidence>
<evidence type="ECO:0000256" key="8">
    <source>
        <dbReference type="PROSITE-ProRule" id="PRU00607"/>
    </source>
</evidence>
<evidence type="ECO:0000256" key="2">
    <source>
        <dbReference type="ARBA" id="ARBA00011083"/>
    </source>
</evidence>
<dbReference type="EMBL" id="LWCA01000166">
    <property type="protein sequence ID" value="OAF70275.1"/>
    <property type="molecule type" value="Genomic_DNA"/>
</dbReference>